<keyword evidence="16" id="KW-0233">DNA recombination</keyword>
<dbReference type="PROSITE" id="PS50994">
    <property type="entry name" value="INTEGRASE"/>
    <property type="match status" value="1"/>
</dbReference>
<keyword evidence="21" id="KW-1185">Reference proteome</keyword>
<gene>
    <name evidence="20" type="ORF">KSP39_PZI020711</name>
</gene>
<keyword evidence="9" id="KW-0378">Hydrolase</keyword>
<keyword evidence="10" id="KW-0067">ATP-binding</keyword>
<keyword evidence="2" id="KW-1188">Viral release from host cell</keyword>
<feature type="compositionally biased region" description="Acidic residues" evidence="18">
    <location>
        <begin position="803"/>
        <end position="822"/>
    </location>
</feature>
<protein>
    <recommendedName>
        <fullName evidence="19">Integrase catalytic domain-containing protein</fullName>
    </recommendedName>
</protein>
<feature type="region of interest" description="Disordered" evidence="18">
    <location>
        <begin position="223"/>
        <end position="252"/>
    </location>
</feature>
<dbReference type="GO" id="GO:0006310">
    <property type="term" value="P:DNA recombination"/>
    <property type="evidence" value="ECO:0007669"/>
    <property type="project" value="UniProtKB-KW"/>
</dbReference>
<dbReference type="InterPro" id="IPR057670">
    <property type="entry name" value="SH3_retrovirus"/>
</dbReference>
<name>A0AAP0B102_9ASPA</name>
<keyword evidence="11" id="KW-0460">Magnesium</keyword>
<feature type="compositionally biased region" description="Polar residues" evidence="18">
    <location>
        <begin position="223"/>
        <end position="239"/>
    </location>
</feature>
<evidence type="ECO:0000256" key="11">
    <source>
        <dbReference type="ARBA" id="ARBA00022842"/>
    </source>
</evidence>
<accession>A0AAP0B102</accession>
<dbReference type="GO" id="GO:0004519">
    <property type="term" value="F:endonuclease activity"/>
    <property type="evidence" value="ECO:0007669"/>
    <property type="project" value="UniProtKB-KW"/>
</dbReference>
<evidence type="ECO:0000313" key="20">
    <source>
        <dbReference type="EMBL" id="KAK8921995.1"/>
    </source>
</evidence>
<dbReference type="InterPro" id="IPR039537">
    <property type="entry name" value="Retrotran_Ty1/copia-like"/>
</dbReference>
<sequence>MAAHNTSHLFQFTQLGVPIFDGEHYEFWATHIRLFLQSQGLWEHVQNGAKTAGSSKGKETIDVDALKAATDVAKQEAKALLILHQGVSKSIYPRIMGAPTSKAAWDILLNEFQGSEKVISIKLQYQWKLFENIAMKENESVRDFVSRMMEIVNQIRSLGDKLKDKKIAPKILRCLPPKFDPIVTTIEETKDLKTLSITELMGSLQAHEERIKRSNGDLEHAFQSKTKLSSNEKQFQKNPKPNIRGWGRGRSSESRFTDFKNPDFKHNNNQMTCALCKRTNHTTFDCFYKCKRCKKPTHMEKDCWSKGREEKKEEAKYIQTTEKLLISGVDSEPHTHETWFIDSGCSNHMTSCKHFFVELNESTKFHVVLGDGKKLAIEGTGTVAVKSKDGHTRHIEDVHYVPLLTQSLLSVGQLMKNGYTITFEDAHCHITHKERSVCIAFVKMTPNKMFPLDLESPSESAFVCRSTLSLWHNRFAHLNKTDVCLLKQKQMVIGLPDLQEDNTNCEDCIFSKSHRLPFPITATWRAQEPLELVHADLWGPAPTPSLGEMRYYLCIIDDFSRFSWIFFLKHKSEAFTKFKEFKAVAEKESGHSIKRLRTDRGGEFIGDDFMNFCKDHGISRELTSPRSPEQNGVVERKNRVIAEKMRAMLQHHNLPQELWAEAVQTAIYILNRSPTKAVPGATPYEVLKKRKPNVQHLRTFGCLAFRHIPKENRNKLQMKAEKGVFFGYSLHSKAYRIYDPDKKQLYISRDVIFDEHNTWDWDQNIKKITPAVVAEDYQPSNLAEDVLPPPAQAAEETQPPNALEEDNQGTEDPLDYNSDEDSSSPKRYKALTEVYQYANFVSTKEEPENYLAAATNDNWVKAMKEEMQMIKKNNTWELVPKPKNKKVVNLKWVYKIKQNEQGEVVKYKARIVAKGFTQLPGVDYTETYAPVVRMETMRAFLAIAAQSSLLVHQLDVKSAFLNGDIDEEVYVSQPEGFIEEGKEELVCRLKKALYGLKQSARAWNQKIDSYLRKNGYIKSKNDPSLYTKYFENQEYLLLCLYVDDLIFIGSTPEIVRGFKKTMKEEYEMSDLGLMKFFLGFQIEQTAGRIFINQEKYVEKILEKYDMTEANPVATPMTTSVQLTQSDHTRPVSEGDFRSLIGSLMYLTNSRPDIENAVSILSRYLTKPSSDHLIIAKRVLRYLIGTKKMGLLYEKEEEALLTGYTDSDWGGDKDDRKSTSGYVFLLGSKAISWSSRKQKIVALSSAEAEFVAACSAACEGIWLQKLLKDLSPSRAEVPVRIWCDNTAAIGIGKNPIFHNRTKHIDLRYHFLKELIETKQVELIYCPTSKQLADVMTKPLPRQTFASMSRVLVSALRGDIGVTNAEWINEEQKTKSCNNDLEKTMHPEQKPERI</sequence>
<dbReference type="GO" id="GO:0003887">
    <property type="term" value="F:DNA-directed DNA polymerase activity"/>
    <property type="evidence" value="ECO:0007669"/>
    <property type="project" value="UniProtKB-KW"/>
</dbReference>
<evidence type="ECO:0000256" key="10">
    <source>
        <dbReference type="ARBA" id="ARBA00022840"/>
    </source>
</evidence>
<evidence type="ECO:0000256" key="7">
    <source>
        <dbReference type="ARBA" id="ARBA00022750"/>
    </source>
</evidence>
<evidence type="ECO:0000256" key="16">
    <source>
        <dbReference type="ARBA" id="ARBA00023172"/>
    </source>
</evidence>
<evidence type="ECO:0000256" key="3">
    <source>
        <dbReference type="ARBA" id="ARBA00022670"/>
    </source>
</evidence>
<keyword evidence="13" id="KW-0695">RNA-directed DNA polymerase</keyword>
<keyword evidence="4" id="KW-0540">Nuclease</keyword>
<dbReference type="Pfam" id="PF00665">
    <property type="entry name" value="rve"/>
    <property type="match status" value="1"/>
</dbReference>
<keyword evidence="14" id="KW-0548">Nucleotidyltransferase</keyword>
<dbReference type="GO" id="GO:0004190">
    <property type="term" value="F:aspartic-type endopeptidase activity"/>
    <property type="evidence" value="ECO:0007669"/>
    <property type="project" value="UniProtKB-KW"/>
</dbReference>
<dbReference type="InterPro" id="IPR025724">
    <property type="entry name" value="GAG-pre-integrase_dom"/>
</dbReference>
<keyword evidence="15" id="KW-0917">Virion maturation</keyword>
<dbReference type="InterPro" id="IPR001584">
    <property type="entry name" value="Integrase_cat-core"/>
</dbReference>
<keyword evidence="7" id="KW-0064">Aspartyl protease</keyword>
<evidence type="ECO:0000256" key="4">
    <source>
        <dbReference type="ARBA" id="ARBA00022722"/>
    </source>
</evidence>
<keyword evidence="14" id="KW-0808">Transferase</keyword>
<evidence type="ECO:0000256" key="2">
    <source>
        <dbReference type="ARBA" id="ARBA00022612"/>
    </source>
</evidence>
<evidence type="ECO:0000256" key="15">
    <source>
        <dbReference type="ARBA" id="ARBA00023113"/>
    </source>
</evidence>
<comment type="caution">
    <text evidence="20">The sequence shown here is derived from an EMBL/GenBank/DDBJ whole genome shotgun (WGS) entry which is preliminary data.</text>
</comment>
<keyword evidence="6" id="KW-0547">Nucleotide-binding</keyword>
<keyword evidence="8" id="KW-0255">Endonuclease</keyword>
<dbReference type="InterPro" id="IPR043502">
    <property type="entry name" value="DNA/RNA_pol_sf"/>
</dbReference>
<dbReference type="InterPro" id="IPR012337">
    <property type="entry name" value="RNaseH-like_sf"/>
</dbReference>
<evidence type="ECO:0000256" key="9">
    <source>
        <dbReference type="ARBA" id="ARBA00022801"/>
    </source>
</evidence>
<evidence type="ECO:0000256" key="12">
    <source>
        <dbReference type="ARBA" id="ARBA00022908"/>
    </source>
</evidence>
<dbReference type="PANTHER" id="PTHR42648">
    <property type="entry name" value="TRANSPOSASE, PUTATIVE-RELATED"/>
    <property type="match status" value="1"/>
</dbReference>
<evidence type="ECO:0000256" key="6">
    <source>
        <dbReference type="ARBA" id="ARBA00022741"/>
    </source>
</evidence>
<evidence type="ECO:0000259" key="19">
    <source>
        <dbReference type="PROSITE" id="PS50994"/>
    </source>
</evidence>
<evidence type="ECO:0000256" key="1">
    <source>
        <dbReference type="ARBA" id="ARBA00002180"/>
    </source>
</evidence>
<feature type="region of interest" description="Disordered" evidence="18">
    <location>
        <begin position="791"/>
        <end position="825"/>
    </location>
</feature>
<dbReference type="CDD" id="cd09272">
    <property type="entry name" value="RNase_HI_RT_Ty1"/>
    <property type="match status" value="1"/>
</dbReference>
<proteinExistence type="predicted"/>
<dbReference type="GO" id="GO:0006508">
    <property type="term" value="P:proteolysis"/>
    <property type="evidence" value="ECO:0007669"/>
    <property type="project" value="UniProtKB-KW"/>
</dbReference>
<dbReference type="InterPro" id="IPR013103">
    <property type="entry name" value="RVT_2"/>
</dbReference>
<dbReference type="Pfam" id="PF14223">
    <property type="entry name" value="Retrotran_gag_2"/>
    <property type="match status" value="1"/>
</dbReference>
<evidence type="ECO:0000256" key="13">
    <source>
        <dbReference type="ARBA" id="ARBA00022918"/>
    </source>
</evidence>
<dbReference type="EMBL" id="JBBWWQ010000018">
    <property type="protein sequence ID" value="KAK8921995.1"/>
    <property type="molecule type" value="Genomic_DNA"/>
</dbReference>
<dbReference type="InterPro" id="IPR054722">
    <property type="entry name" value="PolX-like_BBD"/>
</dbReference>
<reference evidence="20 21" key="1">
    <citation type="journal article" date="2022" name="Nat. Plants">
        <title>Genomes of leafy and leafless Platanthera orchids illuminate the evolution of mycoheterotrophy.</title>
        <authorList>
            <person name="Li M.H."/>
            <person name="Liu K.W."/>
            <person name="Li Z."/>
            <person name="Lu H.C."/>
            <person name="Ye Q.L."/>
            <person name="Zhang D."/>
            <person name="Wang J.Y."/>
            <person name="Li Y.F."/>
            <person name="Zhong Z.M."/>
            <person name="Liu X."/>
            <person name="Yu X."/>
            <person name="Liu D.K."/>
            <person name="Tu X.D."/>
            <person name="Liu B."/>
            <person name="Hao Y."/>
            <person name="Liao X.Y."/>
            <person name="Jiang Y.T."/>
            <person name="Sun W.H."/>
            <person name="Chen J."/>
            <person name="Chen Y.Q."/>
            <person name="Ai Y."/>
            <person name="Zhai J.W."/>
            <person name="Wu S.S."/>
            <person name="Zhou Z."/>
            <person name="Hsiao Y.Y."/>
            <person name="Wu W.L."/>
            <person name="Chen Y.Y."/>
            <person name="Lin Y.F."/>
            <person name="Hsu J.L."/>
            <person name="Li C.Y."/>
            <person name="Wang Z.W."/>
            <person name="Zhao X."/>
            <person name="Zhong W.Y."/>
            <person name="Ma X.K."/>
            <person name="Ma L."/>
            <person name="Huang J."/>
            <person name="Chen G.Z."/>
            <person name="Huang M.Z."/>
            <person name="Huang L."/>
            <person name="Peng D.H."/>
            <person name="Luo Y.B."/>
            <person name="Zou S.Q."/>
            <person name="Chen S.P."/>
            <person name="Lan S."/>
            <person name="Tsai W.C."/>
            <person name="Van de Peer Y."/>
            <person name="Liu Z.J."/>
        </authorList>
    </citation>
    <scope>NUCLEOTIDE SEQUENCE [LARGE SCALE GENOMIC DNA]</scope>
    <source>
        <strain evidence="20">Lor287</strain>
    </source>
</reference>
<dbReference type="GO" id="GO:0003676">
    <property type="term" value="F:nucleic acid binding"/>
    <property type="evidence" value="ECO:0007669"/>
    <property type="project" value="InterPro"/>
</dbReference>
<dbReference type="GO" id="GO:0046872">
    <property type="term" value="F:metal ion binding"/>
    <property type="evidence" value="ECO:0007669"/>
    <property type="project" value="UniProtKB-KW"/>
</dbReference>
<dbReference type="SUPFAM" id="SSF53098">
    <property type="entry name" value="Ribonuclease H-like"/>
    <property type="match status" value="1"/>
</dbReference>
<keyword evidence="14" id="KW-0239">DNA-directed DNA polymerase</keyword>
<dbReference type="Pfam" id="PF13976">
    <property type="entry name" value="gag_pre-integrs"/>
    <property type="match status" value="1"/>
</dbReference>
<dbReference type="GO" id="GO:0003964">
    <property type="term" value="F:RNA-directed DNA polymerase activity"/>
    <property type="evidence" value="ECO:0007669"/>
    <property type="project" value="UniProtKB-KW"/>
</dbReference>
<feature type="domain" description="Integrase catalytic" evidence="19">
    <location>
        <begin position="525"/>
        <end position="691"/>
    </location>
</feature>
<dbReference type="Proteomes" id="UP001418222">
    <property type="component" value="Unassembled WGS sequence"/>
</dbReference>
<evidence type="ECO:0000313" key="21">
    <source>
        <dbReference type="Proteomes" id="UP001418222"/>
    </source>
</evidence>
<dbReference type="GO" id="GO:0015074">
    <property type="term" value="P:DNA integration"/>
    <property type="evidence" value="ECO:0007669"/>
    <property type="project" value="UniProtKB-KW"/>
</dbReference>
<evidence type="ECO:0000256" key="8">
    <source>
        <dbReference type="ARBA" id="ARBA00022759"/>
    </source>
</evidence>
<dbReference type="Gene3D" id="3.30.420.10">
    <property type="entry name" value="Ribonuclease H-like superfamily/Ribonuclease H"/>
    <property type="match status" value="1"/>
</dbReference>
<evidence type="ECO:0000256" key="14">
    <source>
        <dbReference type="ARBA" id="ARBA00022932"/>
    </source>
</evidence>
<organism evidence="20 21">
    <name type="scientific">Platanthera zijinensis</name>
    <dbReference type="NCBI Taxonomy" id="2320716"/>
    <lineage>
        <taxon>Eukaryota</taxon>
        <taxon>Viridiplantae</taxon>
        <taxon>Streptophyta</taxon>
        <taxon>Embryophyta</taxon>
        <taxon>Tracheophyta</taxon>
        <taxon>Spermatophyta</taxon>
        <taxon>Magnoliopsida</taxon>
        <taxon>Liliopsida</taxon>
        <taxon>Asparagales</taxon>
        <taxon>Orchidaceae</taxon>
        <taxon>Orchidoideae</taxon>
        <taxon>Orchideae</taxon>
        <taxon>Orchidinae</taxon>
        <taxon>Platanthera</taxon>
    </lineage>
</organism>
<dbReference type="Pfam" id="PF07727">
    <property type="entry name" value="RVT_2"/>
    <property type="match status" value="1"/>
</dbReference>
<dbReference type="Pfam" id="PF25597">
    <property type="entry name" value="SH3_retrovirus"/>
    <property type="match status" value="1"/>
</dbReference>
<keyword evidence="17" id="KW-0511">Multifunctional enzyme</keyword>
<keyword evidence="12" id="KW-0229">DNA integration</keyword>
<comment type="function">
    <text evidence="1">The aspartyl protease (PR) mediates the proteolytic cleavages of the Gag and Gag-Pol polyproteins after assembly of the VLP.</text>
</comment>
<evidence type="ECO:0000256" key="17">
    <source>
        <dbReference type="ARBA" id="ARBA00023268"/>
    </source>
</evidence>
<keyword evidence="3" id="KW-0645">Protease</keyword>
<keyword evidence="5" id="KW-0479">Metal-binding</keyword>
<evidence type="ECO:0000256" key="18">
    <source>
        <dbReference type="SAM" id="MobiDB-lite"/>
    </source>
</evidence>
<feature type="compositionally biased region" description="Low complexity" evidence="18">
    <location>
        <begin position="792"/>
        <end position="802"/>
    </location>
</feature>
<dbReference type="SUPFAM" id="SSF56672">
    <property type="entry name" value="DNA/RNA polymerases"/>
    <property type="match status" value="1"/>
</dbReference>
<dbReference type="PANTHER" id="PTHR42648:SF11">
    <property type="entry name" value="TRANSPOSON TY4-P GAG-POL POLYPROTEIN"/>
    <property type="match status" value="1"/>
</dbReference>
<evidence type="ECO:0000256" key="5">
    <source>
        <dbReference type="ARBA" id="ARBA00022723"/>
    </source>
</evidence>
<dbReference type="GO" id="GO:0005524">
    <property type="term" value="F:ATP binding"/>
    <property type="evidence" value="ECO:0007669"/>
    <property type="project" value="UniProtKB-KW"/>
</dbReference>
<dbReference type="InterPro" id="IPR036397">
    <property type="entry name" value="RNaseH_sf"/>
</dbReference>
<dbReference type="Pfam" id="PF22936">
    <property type="entry name" value="Pol_BBD"/>
    <property type="match status" value="1"/>
</dbReference>